<accession>A0A4Q2SF87</accession>
<dbReference type="EMBL" id="SDWU01000003">
    <property type="protein sequence ID" value="RYC04066.1"/>
    <property type="molecule type" value="Genomic_DNA"/>
</dbReference>
<reference evidence="2 3" key="1">
    <citation type="submission" date="2019-01" db="EMBL/GenBank/DDBJ databases">
        <title>Novel species of Nocardioides.</title>
        <authorList>
            <person name="Liu Q."/>
            <person name="Xin Y.-H."/>
        </authorList>
    </citation>
    <scope>NUCLEOTIDE SEQUENCE [LARGE SCALE GENOMIC DNA]</scope>
    <source>
        <strain evidence="2 3">CGMCC 4.6875</strain>
    </source>
</reference>
<dbReference type="OrthoDB" id="3790995at2"/>
<evidence type="ECO:0000313" key="2">
    <source>
        <dbReference type="EMBL" id="RYC04066.1"/>
    </source>
</evidence>
<sequence>MDVRILLAVSTLLLVVACGEEGLTAVDPPTATPNGPAPTATTTAGVRHDETGPDGPPPFRVRYDGQELVLHPHTYCYDTGCVDGVDANPPDIGSPAEIQVYVPVEEFALSVHARELIRPPQPDQPSFDATCGGRSLEVPVEDLGDGWYSVRAAGPAAHYDIQLFAQGGGDMIGSLRWRTPSAGWMPDPSARLALIADHDGEPDSYGLELAVEDLAETPTDVSAEIEVTAANGRSMTFAAEESVDRCRSAGDLYFDRPDGPARKAAGLGDFPFTTTVTLTLDGRTYRATAVYPDDEIEGNEPSVALQFVPGLPGL</sequence>
<gene>
    <name evidence="2" type="ORF">EUA07_03800</name>
</gene>
<dbReference type="AlphaFoldDB" id="A0A4Q2SF87"/>
<evidence type="ECO:0000256" key="1">
    <source>
        <dbReference type="SAM" id="MobiDB-lite"/>
    </source>
</evidence>
<dbReference type="Proteomes" id="UP000293291">
    <property type="component" value="Unassembled WGS sequence"/>
</dbReference>
<feature type="compositionally biased region" description="Low complexity" evidence="1">
    <location>
        <begin position="28"/>
        <end position="45"/>
    </location>
</feature>
<dbReference type="PROSITE" id="PS51257">
    <property type="entry name" value="PROKAR_LIPOPROTEIN"/>
    <property type="match status" value="1"/>
</dbReference>
<dbReference type="RefSeq" id="WP_129453663.1">
    <property type="nucleotide sequence ID" value="NZ_JACXYX010000007.1"/>
</dbReference>
<proteinExistence type="predicted"/>
<name>A0A4Q2SF87_9ACTN</name>
<evidence type="ECO:0000313" key="3">
    <source>
        <dbReference type="Proteomes" id="UP000293291"/>
    </source>
</evidence>
<keyword evidence="3" id="KW-1185">Reference proteome</keyword>
<protein>
    <submittedName>
        <fullName evidence="2">Uncharacterized protein</fullName>
    </submittedName>
</protein>
<feature type="region of interest" description="Disordered" evidence="1">
    <location>
        <begin position="24"/>
        <end position="58"/>
    </location>
</feature>
<organism evidence="2 3">
    <name type="scientific">Nocardioides ganghwensis</name>
    <dbReference type="NCBI Taxonomy" id="252230"/>
    <lineage>
        <taxon>Bacteria</taxon>
        <taxon>Bacillati</taxon>
        <taxon>Actinomycetota</taxon>
        <taxon>Actinomycetes</taxon>
        <taxon>Propionibacteriales</taxon>
        <taxon>Nocardioidaceae</taxon>
        <taxon>Nocardioides</taxon>
    </lineage>
</organism>
<comment type="caution">
    <text evidence="2">The sequence shown here is derived from an EMBL/GenBank/DDBJ whole genome shotgun (WGS) entry which is preliminary data.</text>
</comment>